<comment type="similarity">
    <text evidence="1">Belongs to the LysR transcriptional regulatory family.</text>
</comment>
<evidence type="ECO:0000313" key="9">
    <source>
        <dbReference type="EMBL" id="MBB4007059.1"/>
    </source>
</evidence>
<dbReference type="PANTHER" id="PTHR30346:SF28">
    <property type="entry name" value="HTH-TYPE TRANSCRIPTIONAL REGULATOR CYNR"/>
    <property type="match status" value="1"/>
</dbReference>
<evidence type="ECO:0000256" key="1">
    <source>
        <dbReference type="ARBA" id="ARBA00009437"/>
    </source>
</evidence>
<evidence type="ECO:0000256" key="4">
    <source>
        <dbReference type="ARBA" id="ARBA00023163"/>
    </source>
</evidence>
<comment type="function">
    <text evidence="5">Transcriptional regulator of the ttuABCDE tartrate utilization operon.</text>
</comment>
<dbReference type="Proteomes" id="UP000544107">
    <property type="component" value="Unassembled WGS sequence"/>
</dbReference>
<keyword evidence="2" id="KW-0805">Transcription regulation</keyword>
<dbReference type="GO" id="GO:0032993">
    <property type="term" value="C:protein-DNA complex"/>
    <property type="evidence" value="ECO:0007669"/>
    <property type="project" value="TreeGrafter"/>
</dbReference>
<dbReference type="Gene3D" id="3.40.190.10">
    <property type="entry name" value="Periplasmic binding protein-like II"/>
    <property type="match status" value="2"/>
</dbReference>
<dbReference type="GO" id="GO:0003700">
    <property type="term" value="F:DNA-binding transcription factor activity"/>
    <property type="evidence" value="ECO:0007669"/>
    <property type="project" value="InterPro"/>
</dbReference>
<accession>A0A7W6HKT4</accession>
<evidence type="ECO:0000256" key="3">
    <source>
        <dbReference type="ARBA" id="ARBA00023125"/>
    </source>
</evidence>
<dbReference type="CDD" id="cd08414">
    <property type="entry name" value="PBP2_LTTR_aromatics_like"/>
    <property type="match status" value="1"/>
</dbReference>
<dbReference type="Pfam" id="PF00126">
    <property type="entry name" value="HTH_1"/>
    <property type="match status" value="1"/>
</dbReference>
<dbReference type="PANTHER" id="PTHR30346">
    <property type="entry name" value="TRANSCRIPTIONAL DUAL REGULATOR HCAR-RELATED"/>
    <property type="match status" value="1"/>
</dbReference>
<dbReference type="PROSITE" id="PS50931">
    <property type="entry name" value="HTH_LYSR"/>
    <property type="match status" value="1"/>
</dbReference>
<dbReference type="InterPro" id="IPR000847">
    <property type="entry name" value="LysR_HTH_N"/>
</dbReference>
<gene>
    <name evidence="9" type="ORF">GGQ71_001322</name>
</gene>
<dbReference type="OrthoDB" id="9811588at2"/>
<comment type="caution">
    <text evidence="9">The sequence shown here is derived from an EMBL/GenBank/DDBJ whole genome shotgun (WGS) entry which is preliminary data.</text>
</comment>
<keyword evidence="3 9" id="KW-0238">DNA-binding</keyword>
<feature type="domain" description="HTH lysR-type" evidence="8">
    <location>
        <begin position="13"/>
        <end position="70"/>
    </location>
</feature>
<evidence type="ECO:0000256" key="6">
    <source>
        <dbReference type="ARBA" id="ARBA00067332"/>
    </source>
</evidence>
<dbReference type="EMBL" id="JACIED010000002">
    <property type="protein sequence ID" value="MBB4007059.1"/>
    <property type="molecule type" value="Genomic_DNA"/>
</dbReference>
<dbReference type="Pfam" id="PF03466">
    <property type="entry name" value="LysR_substrate"/>
    <property type="match status" value="1"/>
</dbReference>
<evidence type="ECO:0000256" key="2">
    <source>
        <dbReference type="ARBA" id="ARBA00023015"/>
    </source>
</evidence>
<evidence type="ECO:0000256" key="5">
    <source>
        <dbReference type="ARBA" id="ARBA00054626"/>
    </source>
</evidence>
<evidence type="ECO:0000256" key="7">
    <source>
        <dbReference type="ARBA" id="ARBA00083243"/>
    </source>
</evidence>
<dbReference type="PRINTS" id="PR00039">
    <property type="entry name" value="HTHLYSR"/>
</dbReference>
<keyword evidence="4" id="KW-0804">Transcription</keyword>
<dbReference type="RefSeq" id="WP_083943075.1">
    <property type="nucleotide sequence ID" value="NZ_JACIED010000002.1"/>
</dbReference>
<dbReference type="SUPFAM" id="SSF46785">
    <property type="entry name" value="Winged helix' DNA-binding domain"/>
    <property type="match status" value="1"/>
</dbReference>
<dbReference type="AlphaFoldDB" id="A0A7W6HKT4"/>
<proteinExistence type="inferred from homology"/>
<dbReference type="FunFam" id="1.10.10.10:FF:000001">
    <property type="entry name" value="LysR family transcriptional regulator"/>
    <property type="match status" value="1"/>
</dbReference>
<dbReference type="InterPro" id="IPR005119">
    <property type="entry name" value="LysR_subst-bd"/>
</dbReference>
<evidence type="ECO:0000313" key="10">
    <source>
        <dbReference type="Proteomes" id="UP000544107"/>
    </source>
</evidence>
<protein>
    <recommendedName>
        <fullName evidence="6">HTH-type transcriptional regulator TtuA</fullName>
    </recommendedName>
    <alternativeName>
        <fullName evidence="7">Tartrate utilization transcriptional regulator</fullName>
    </alternativeName>
</protein>
<dbReference type="InterPro" id="IPR036388">
    <property type="entry name" value="WH-like_DNA-bd_sf"/>
</dbReference>
<dbReference type="GO" id="GO:0003677">
    <property type="term" value="F:DNA binding"/>
    <property type="evidence" value="ECO:0007669"/>
    <property type="project" value="UniProtKB-KW"/>
</dbReference>
<name>A0A7W6HKT4_9HYPH</name>
<reference evidence="9 10" key="1">
    <citation type="submission" date="2020-08" db="EMBL/GenBank/DDBJ databases">
        <title>Genomic Encyclopedia of Type Strains, Phase IV (KMG-IV): sequencing the most valuable type-strain genomes for metagenomic binning, comparative biology and taxonomic classification.</title>
        <authorList>
            <person name="Goeker M."/>
        </authorList>
    </citation>
    <scope>NUCLEOTIDE SEQUENCE [LARGE SCALE GENOMIC DNA]</scope>
    <source>
        <strain evidence="9 10">DSM 100021</strain>
    </source>
</reference>
<sequence>MISVTTNSRRPPIELRHLRYFIAVAEELHFGRAALRLNIVQPALTAQIKSLEQLIGVTLLERTKRRVELTDAGHQLLLESLNALGQIDIAIETVKDVAEGITGTLRLGYGANAAATGVIPADVRRFKANWPTVNVELKEMAGSEVSTALVKGEIDVGYAAATSITAQDALHIRLIGAWPWMVSVSDDHPLAEAKSATFEDIARDRLAVYAEAEGRLDMSSLMAAVPNLTPHRVHQSSHIVNLMTYVATGLAVAFVPAPIAKLAFPGVRFLTVDGSMPDLQMNMLWPKRTTSPVVRNFLASVEQ</sequence>
<organism evidence="9 10">
    <name type="scientific">Allorhizobium taibaishanense</name>
    <dbReference type="NCBI Taxonomy" id="887144"/>
    <lineage>
        <taxon>Bacteria</taxon>
        <taxon>Pseudomonadati</taxon>
        <taxon>Pseudomonadota</taxon>
        <taxon>Alphaproteobacteria</taxon>
        <taxon>Hyphomicrobiales</taxon>
        <taxon>Rhizobiaceae</taxon>
        <taxon>Rhizobium/Agrobacterium group</taxon>
        <taxon>Allorhizobium</taxon>
    </lineage>
</organism>
<dbReference type="SUPFAM" id="SSF53850">
    <property type="entry name" value="Periplasmic binding protein-like II"/>
    <property type="match status" value="1"/>
</dbReference>
<dbReference type="InterPro" id="IPR036390">
    <property type="entry name" value="WH_DNA-bd_sf"/>
</dbReference>
<evidence type="ECO:0000259" key="8">
    <source>
        <dbReference type="PROSITE" id="PS50931"/>
    </source>
</evidence>
<dbReference type="Gene3D" id="1.10.10.10">
    <property type="entry name" value="Winged helix-like DNA-binding domain superfamily/Winged helix DNA-binding domain"/>
    <property type="match status" value="1"/>
</dbReference>